<dbReference type="Proteomes" id="UP001476798">
    <property type="component" value="Unassembled WGS sequence"/>
</dbReference>
<dbReference type="EMBL" id="JAHRIO010052144">
    <property type="protein sequence ID" value="MEQ2175842.1"/>
    <property type="molecule type" value="Genomic_DNA"/>
</dbReference>
<accession>A0ABV0P041</accession>
<keyword evidence="3" id="KW-1185">Reference proteome</keyword>
<evidence type="ECO:0000313" key="2">
    <source>
        <dbReference type="EMBL" id="MEQ2175842.1"/>
    </source>
</evidence>
<comment type="caution">
    <text evidence="2">The sequence shown here is derived from an EMBL/GenBank/DDBJ whole genome shotgun (WGS) entry which is preliminary data.</text>
</comment>
<gene>
    <name evidence="2" type="ORF">GOODEAATRI_021843</name>
</gene>
<organism evidence="2 3">
    <name type="scientific">Goodea atripinnis</name>
    <dbReference type="NCBI Taxonomy" id="208336"/>
    <lineage>
        <taxon>Eukaryota</taxon>
        <taxon>Metazoa</taxon>
        <taxon>Chordata</taxon>
        <taxon>Craniata</taxon>
        <taxon>Vertebrata</taxon>
        <taxon>Euteleostomi</taxon>
        <taxon>Actinopterygii</taxon>
        <taxon>Neopterygii</taxon>
        <taxon>Teleostei</taxon>
        <taxon>Neoteleostei</taxon>
        <taxon>Acanthomorphata</taxon>
        <taxon>Ovalentaria</taxon>
        <taxon>Atherinomorphae</taxon>
        <taxon>Cyprinodontiformes</taxon>
        <taxon>Goodeidae</taxon>
        <taxon>Goodea</taxon>
    </lineage>
</organism>
<sequence length="110" mass="12754">MKTPFHAVLMISSFSTLSLELHLLEMMEFLADRIPNKVNHPGSEACVGEVSAEEDDWICSSFICQSCSPVNLTFLFYFAHRQLAVKKEYTLLDLLQHWVYRVYLLLIRNV</sequence>
<protein>
    <recommendedName>
        <fullName evidence="4">Secreted protein</fullName>
    </recommendedName>
</protein>
<evidence type="ECO:0008006" key="4">
    <source>
        <dbReference type="Google" id="ProtNLM"/>
    </source>
</evidence>
<reference evidence="2 3" key="1">
    <citation type="submission" date="2021-06" db="EMBL/GenBank/DDBJ databases">
        <authorList>
            <person name="Palmer J.M."/>
        </authorList>
    </citation>
    <scope>NUCLEOTIDE SEQUENCE [LARGE SCALE GENOMIC DNA]</scope>
    <source>
        <strain evidence="2 3">GA_2019</strain>
        <tissue evidence="2">Muscle</tissue>
    </source>
</reference>
<feature type="chain" id="PRO_5046828399" description="Secreted protein" evidence="1">
    <location>
        <begin position="21"/>
        <end position="110"/>
    </location>
</feature>
<proteinExistence type="predicted"/>
<evidence type="ECO:0000256" key="1">
    <source>
        <dbReference type="SAM" id="SignalP"/>
    </source>
</evidence>
<name>A0ABV0P041_9TELE</name>
<keyword evidence="1" id="KW-0732">Signal</keyword>
<evidence type="ECO:0000313" key="3">
    <source>
        <dbReference type="Proteomes" id="UP001476798"/>
    </source>
</evidence>
<feature type="signal peptide" evidence="1">
    <location>
        <begin position="1"/>
        <end position="20"/>
    </location>
</feature>